<comment type="subcellular location">
    <subcellularLocation>
        <location evidence="1">Membrane</location>
        <topology evidence="1">Multi-pass membrane protein</topology>
    </subcellularLocation>
</comment>
<feature type="domain" description="O-antigen ligase-related" evidence="7">
    <location>
        <begin position="186"/>
        <end position="318"/>
    </location>
</feature>
<reference evidence="8 9" key="1">
    <citation type="submission" date="2020-07" db="EMBL/GenBank/DDBJ databases">
        <title>Thermogemmata thermophila gen. nov., sp. nov., a novel moderate thermophilic planctomycete from a Kamchatka hot spring.</title>
        <authorList>
            <person name="Elcheninov A.G."/>
            <person name="Podosokorskaya O.A."/>
            <person name="Kovaleva O.L."/>
            <person name="Novikov A."/>
            <person name="Bonch-Osmolovskaya E.A."/>
            <person name="Toshchakov S.V."/>
            <person name="Kublanov I.V."/>
        </authorList>
    </citation>
    <scope>NUCLEOTIDE SEQUENCE [LARGE SCALE GENOMIC DNA]</scope>
    <source>
        <strain evidence="8 9">2918</strain>
    </source>
</reference>
<feature type="transmembrane region" description="Helical" evidence="6">
    <location>
        <begin position="301"/>
        <end position="324"/>
    </location>
</feature>
<evidence type="ECO:0000259" key="7">
    <source>
        <dbReference type="Pfam" id="PF04932"/>
    </source>
</evidence>
<evidence type="ECO:0000256" key="2">
    <source>
        <dbReference type="ARBA" id="ARBA00022692"/>
    </source>
</evidence>
<feature type="transmembrane region" description="Helical" evidence="6">
    <location>
        <begin position="107"/>
        <end position="127"/>
    </location>
</feature>
<keyword evidence="8" id="KW-0436">Ligase</keyword>
<feature type="transmembrane region" description="Helical" evidence="6">
    <location>
        <begin position="344"/>
        <end position="366"/>
    </location>
</feature>
<evidence type="ECO:0000313" key="8">
    <source>
        <dbReference type="EMBL" id="MBA2227458.1"/>
    </source>
</evidence>
<feature type="transmembrane region" description="Helical" evidence="6">
    <location>
        <begin position="372"/>
        <end position="389"/>
    </location>
</feature>
<dbReference type="Proteomes" id="UP000542342">
    <property type="component" value="Unassembled WGS sequence"/>
</dbReference>
<keyword evidence="2 6" id="KW-0812">Transmembrane</keyword>
<keyword evidence="3 6" id="KW-1133">Transmembrane helix</keyword>
<evidence type="ECO:0000256" key="1">
    <source>
        <dbReference type="ARBA" id="ARBA00004141"/>
    </source>
</evidence>
<accession>A0A7V8VG81</accession>
<keyword evidence="4 6" id="KW-0472">Membrane</keyword>
<evidence type="ECO:0000256" key="6">
    <source>
        <dbReference type="SAM" id="Phobius"/>
    </source>
</evidence>
<evidence type="ECO:0000313" key="9">
    <source>
        <dbReference type="Proteomes" id="UP000542342"/>
    </source>
</evidence>
<dbReference type="PANTHER" id="PTHR37422">
    <property type="entry name" value="TEICHURONIC ACID BIOSYNTHESIS PROTEIN TUAE"/>
    <property type="match status" value="1"/>
</dbReference>
<evidence type="ECO:0000256" key="5">
    <source>
        <dbReference type="SAM" id="MobiDB-lite"/>
    </source>
</evidence>
<dbReference type="Pfam" id="PF04932">
    <property type="entry name" value="Wzy_C"/>
    <property type="match status" value="1"/>
</dbReference>
<evidence type="ECO:0000256" key="3">
    <source>
        <dbReference type="ARBA" id="ARBA00022989"/>
    </source>
</evidence>
<name>A0A7V8VG81_9BACT</name>
<feature type="region of interest" description="Disordered" evidence="5">
    <location>
        <begin position="412"/>
        <end position="440"/>
    </location>
</feature>
<keyword evidence="9" id="KW-1185">Reference proteome</keyword>
<dbReference type="PANTHER" id="PTHR37422:SF23">
    <property type="entry name" value="TEICHURONIC ACID BIOSYNTHESIS PROTEIN TUAE"/>
    <property type="match status" value="1"/>
</dbReference>
<feature type="transmembrane region" description="Helical" evidence="6">
    <location>
        <begin position="148"/>
        <end position="168"/>
    </location>
</feature>
<feature type="transmembrane region" description="Helical" evidence="6">
    <location>
        <begin position="55"/>
        <end position="74"/>
    </location>
</feature>
<gene>
    <name evidence="8" type="ORF">H0921_14965</name>
</gene>
<organism evidence="8 9">
    <name type="scientific">Thermogemmata fonticola</name>
    <dbReference type="NCBI Taxonomy" id="2755323"/>
    <lineage>
        <taxon>Bacteria</taxon>
        <taxon>Pseudomonadati</taxon>
        <taxon>Planctomycetota</taxon>
        <taxon>Planctomycetia</taxon>
        <taxon>Gemmatales</taxon>
        <taxon>Gemmataceae</taxon>
        <taxon>Thermogemmata</taxon>
    </lineage>
</organism>
<feature type="transmembrane region" description="Helical" evidence="6">
    <location>
        <begin position="183"/>
        <end position="207"/>
    </location>
</feature>
<dbReference type="InterPro" id="IPR051533">
    <property type="entry name" value="WaaL-like"/>
</dbReference>
<comment type="caution">
    <text evidence="8">The sequence shown here is derived from an EMBL/GenBank/DDBJ whole genome shotgun (WGS) entry which is preliminary data.</text>
</comment>
<feature type="compositionally biased region" description="Acidic residues" evidence="5">
    <location>
        <begin position="412"/>
        <end position="426"/>
    </location>
</feature>
<dbReference type="GO" id="GO:0016020">
    <property type="term" value="C:membrane"/>
    <property type="evidence" value="ECO:0007669"/>
    <property type="project" value="UniProtKB-SubCell"/>
</dbReference>
<dbReference type="GO" id="GO:0016874">
    <property type="term" value="F:ligase activity"/>
    <property type="evidence" value="ECO:0007669"/>
    <property type="project" value="UniProtKB-KW"/>
</dbReference>
<dbReference type="InterPro" id="IPR007016">
    <property type="entry name" value="O-antigen_ligase-rel_domated"/>
</dbReference>
<dbReference type="RefSeq" id="WP_194539321.1">
    <property type="nucleotide sequence ID" value="NZ_JACEFB010000014.1"/>
</dbReference>
<protein>
    <submittedName>
        <fullName evidence="8">O-antigen ligase family protein</fullName>
    </submittedName>
</protein>
<feature type="transmembrane region" description="Helical" evidence="6">
    <location>
        <begin position="20"/>
        <end position="43"/>
    </location>
</feature>
<evidence type="ECO:0000256" key="4">
    <source>
        <dbReference type="ARBA" id="ARBA00023136"/>
    </source>
</evidence>
<dbReference type="AlphaFoldDB" id="A0A7V8VG81"/>
<feature type="transmembrane region" description="Helical" evidence="6">
    <location>
        <begin position="219"/>
        <end position="236"/>
    </location>
</feature>
<dbReference type="EMBL" id="JACEFB010000014">
    <property type="protein sequence ID" value="MBA2227458.1"/>
    <property type="molecule type" value="Genomic_DNA"/>
</dbReference>
<proteinExistence type="predicted"/>
<sequence length="440" mass="49408">MHWLLIGYMFLFIDRPFEVWPWLGEIHLERLYMLFTLGVWVVYAHKRWLGNALQGGVAGLAAAVLLAWLLSPWSERSQPVVEDWFKILVFFLLLTTTVQDEAGLRRLVVGFVLVMGLYQLHSLREYLGGRHTYRMGIARMIGVDQTMGDPNTFGASLVVALPLAWALWQSRIGGRWGRAACLAYGALSVLCILLTGSRSAFLGLLAWGALLISRSRQRLRLLLVAILVAPPAFLTLPESLQNRFLTIIDPNAGPKNAQESGQGRIEGFFTGLALWQTYPLTGVGPGAWRPATGSKLESHNLYGQLVGELGTVGLLAFVGLLAAYRSNIRWLRRVGQDYPFLRDWLPLTLARAIGMSVLLLLLLGIFGHNLYRYTWLWYAGFLILARHVVEQRLQYLAEPYLQEWERWESETEAIPDDGNSETESMTEVESAFPMTASSGV</sequence>